<evidence type="ECO:0000313" key="3">
    <source>
        <dbReference type="EMBL" id="CRK85169.1"/>
    </source>
</evidence>
<dbReference type="RefSeq" id="WP_342666684.1">
    <property type="nucleotide sequence ID" value="NZ_CVRB01000007.1"/>
</dbReference>
<sequence>MTKSQRYHPLLLLFHLGKTIKNSFFAIVFLFVIKMGSKSAFTFYSRWTLLLILVIISISQIFKWFTHKYELDDRSFHLYEGIFRKSERTIPFAKIQNISRHTNLFHRIFKLTSISFETGMKGDDATVKFEVISQKEADRIEAHITRPKRDESTSSSISHDDQILSSEMEIKNVDSERRIHFRPTIRDIFKASFTSLSFLVLIPFCFKIIDKLHVEKEAEGIITSIVKSWWIAAMIISIFIVASVIFGMVRTFIKYGKYEISSDFERIYITKGVIDETAFSISTR</sequence>
<feature type="transmembrane region" description="Helical" evidence="1">
    <location>
        <begin position="229"/>
        <end position="249"/>
    </location>
</feature>
<keyword evidence="1" id="KW-0812">Transmembrane</keyword>
<dbReference type="Pfam" id="PF03703">
    <property type="entry name" value="bPH_2"/>
    <property type="match status" value="1"/>
</dbReference>
<feature type="transmembrane region" description="Helical" evidence="1">
    <location>
        <begin position="45"/>
        <end position="65"/>
    </location>
</feature>
<keyword evidence="1" id="KW-1133">Transmembrane helix</keyword>
<accession>A0A0U1P4B9</accession>
<proteinExistence type="predicted"/>
<evidence type="ECO:0000259" key="2">
    <source>
        <dbReference type="Pfam" id="PF03703"/>
    </source>
</evidence>
<keyword evidence="4" id="KW-1185">Reference proteome</keyword>
<evidence type="ECO:0000313" key="4">
    <source>
        <dbReference type="Proteomes" id="UP000199087"/>
    </source>
</evidence>
<dbReference type="EMBL" id="CVRB01000007">
    <property type="protein sequence ID" value="CRK85169.1"/>
    <property type="molecule type" value="Genomic_DNA"/>
</dbReference>
<feature type="transmembrane region" description="Helical" evidence="1">
    <location>
        <begin position="188"/>
        <end position="209"/>
    </location>
</feature>
<name>A0A0U1P4B9_9BACI</name>
<dbReference type="PANTHER" id="PTHR34473:SF2">
    <property type="entry name" value="UPF0699 TRANSMEMBRANE PROTEIN YDBT"/>
    <property type="match status" value="1"/>
</dbReference>
<feature type="domain" description="YdbS-like PH" evidence="2">
    <location>
        <begin position="64"/>
        <end position="144"/>
    </location>
</feature>
<dbReference type="STRING" id="1499688.BN000_05241"/>
<dbReference type="Proteomes" id="UP000199087">
    <property type="component" value="Unassembled WGS sequence"/>
</dbReference>
<dbReference type="PANTHER" id="PTHR34473">
    <property type="entry name" value="UPF0699 TRANSMEMBRANE PROTEIN YDBS"/>
    <property type="match status" value="1"/>
</dbReference>
<reference evidence="4" key="1">
    <citation type="submission" date="2015-05" db="EMBL/GenBank/DDBJ databases">
        <authorList>
            <person name="Urmite Genomes"/>
        </authorList>
    </citation>
    <scope>NUCLEOTIDE SEQUENCE [LARGE SCALE GENOMIC DNA]</scope>
    <source>
        <strain evidence="4">LF1</strain>
    </source>
</reference>
<evidence type="ECO:0000256" key="1">
    <source>
        <dbReference type="SAM" id="Phobius"/>
    </source>
</evidence>
<feature type="transmembrane region" description="Helical" evidence="1">
    <location>
        <begin position="12"/>
        <end position="33"/>
    </location>
</feature>
<organism evidence="3 4">
    <name type="scientific">Neobacillus massiliamazoniensis</name>
    <dbReference type="NCBI Taxonomy" id="1499688"/>
    <lineage>
        <taxon>Bacteria</taxon>
        <taxon>Bacillati</taxon>
        <taxon>Bacillota</taxon>
        <taxon>Bacilli</taxon>
        <taxon>Bacillales</taxon>
        <taxon>Bacillaceae</taxon>
        <taxon>Neobacillus</taxon>
    </lineage>
</organism>
<gene>
    <name evidence="3" type="ORF">BN000_05241</name>
</gene>
<dbReference type="InterPro" id="IPR005182">
    <property type="entry name" value="YdbS-like_PH"/>
</dbReference>
<keyword evidence="1" id="KW-0472">Membrane</keyword>
<protein>
    <submittedName>
        <fullName evidence="3">Membrane-flanked domain-containing protein</fullName>
    </submittedName>
</protein>
<dbReference type="AlphaFoldDB" id="A0A0U1P4B9"/>